<dbReference type="Pfam" id="PF04434">
    <property type="entry name" value="SWIM"/>
    <property type="match status" value="1"/>
</dbReference>
<keyword evidence="1" id="KW-0479">Metal-binding</keyword>
<dbReference type="PANTHER" id="PTHR31973:SF157">
    <property type="entry name" value="SWIM-TYPE DOMAIN-CONTAINING PROTEIN"/>
    <property type="match status" value="1"/>
</dbReference>
<protein>
    <recommendedName>
        <fullName evidence="5">SWIM-type domain-containing protein</fullName>
    </recommendedName>
</protein>
<dbReference type="Pfam" id="PF03108">
    <property type="entry name" value="DBD_Tnp_Mut"/>
    <property type="match status" value="1"/>
</dbReference>
<dbReference type="SMART" id="SM00575">
    <property type="entry name" value="ZnF_PMZ"/>
    <property type="match status" value="1"/>
</dbReference>
<evidence type="ECO:0000259" key="5">
    <source>
        <dbReference type="PROSITE" id="PS50966"/>
    </source>
</evidence>
<accession>A0A438GPE6</accession>
<dbReference type="InterPro" id="IPR007527">
    <property type="entry name" value="Znf_SWIM"/>
</dbReference>
<evidence type="ECO:0000313" key="7">
    <source>
        <dbReference type="Proteomes" id="UP000288805"/>
    </source>
</evidence>
<evidence type="ECO:0000313" key="6">
    <source>
        <dbReference type="EMBL" id="RVW74064.1"/>
    </source>
</evidence>
<dbReference type="AlphaFoldDB" id="A0A438GPE6"/>
<dbReference type="Pfam" id="PF10551">
    <property type="entry name" value="MULE"/>
    <property type="match status" value="1"/>
</dbReference>
<evidence type="ECO:0000256" key="3">
    <source>
        <dbReference type="ARBA" id="ARBA00022833"/>
    </source>
</evidence>
<name>A0A438GPE6_VITVI</name>
<sequence length="682" mass="76855">MEEEMFCYIHEGGELVKTAVGSVEYKGGRTNYSVVSKNISQSEFVSKVCGVLNLDSNSIKLEFTVKFDPSCLLPLHNDGDIVNMFKFNDMFCHVYISQCTECGDDLICPISGPTPIVASNSAHVSSIGEPPLHISNESPTIQSVGFSQRCAMTNTVQLQPSRFEHSIVGSGHTFPNASEFRDAIYLMSLAGKFRYSYKRNSPKHMTVVCTIEDCPWKITACAIGDSNIVQVHTFRNVHNHCLEDVVLSQPLVRSTRASLVIDDVIRSTPEYQPRQICKDFVRQHGIQLTYLQAWQMKEKAKERIYGQPKNYYKLLPWMCERMLATNPGSSVELSYSNDDHFEKLFVAHSISIEGFVRGCRPIIAIDSAHMSGPYGGALFSATSYDANDSMFPLAFGVMSSENYEDWLWFLEKLKIVVGNKEVIIISDRHHALLRSVPEVFGIENHAYCYRHLKENFSSFLSKHNTRGNKGKENALQFLDSIAYGRLEHDYNHMSKLASMLVKHQEESKNWKGCIGPKIEAKVQENIAKGAVYPITPFNNGVFGVCIGRTLLNVDILNHTCTCKGWQMLGIPCEHATAVIISIGQNVTDFVDDCYKYPMQELIYGGSFSGIETHDMPTVDDDGLVRSIIEEVFFSLKPPHTKHPPGRPRKKRIESQFQDKQPVYCSCCHMSGHNRKTYKNPLP</sequence>
<dbReference type="InterPro" id="IPR004332">
    <property type="entry name" value="Transposase_MuDR"/>
</dbReference>
<dbReference type="InterPro" id="IPR018289">
    <property type="entry name" value="MULE_transposase_dom"/>
</dbReference>
<feature type="domain" description="SWIM-type" evidence="5">
    <location>
        <begin position="551"/>
        <end position="583"/>
    </location>
</feature>
<dbReference type="Proteomes" id="UP000288805">
    <property type="component" value="Unassembled WGS sequence"/>
</dbReference>
<keyword evidence="3" id="KW-0862">Zinc</keyword>
<keyword evidence="2 4" id="KW-0863">Zinc-finger</keyword>
<proteinExistence type="predicted"/>
<dbReference type="EMBL" id="QGNW01000377">
    <property type="protein sequence ID" value="RVW74064.1"/>
    <property type="molecule type" value="Genomic_DNA"/>
</dbReference>
<reference evidence="6 7" key="1">
    <citation type="journal article" date="2018" name="PLoS Genet.">
        <title>Population sequencing reveals clonal diversity and ancestral inbreeding in the grapevine cultivar Chardonnay.</title>
        <authorList>
            <person name="Roach M.J."/>
            <person name="Johnson D.L."/>
            <person name="Bohlmann J."/>
            <person name="van Vuuren H.J."/>
            <person name="Jones S.J."/>
            <person name="Pretorius I.S."/>
            <person name="Schmidt S.A."/>
            <person name="Borneman A.R."/>
        </authorList>
    </citation>
    <scope>NUCLEOTIDE SEQUENCE [LARGE SCALE GENOMIC DNA]</scope>
    <source>
        <strain evidence="7">cv. Chardonnay</strain>
        <tissue evidence="6">Leaf</tissue>
    </source>
</reference>
<comment type="caution">
    <text evidence="6">The sequence shown here is derived from an EMBL/GenBank/DDBJ whole genome shotgun (WGS) entry which is preliminary data.</text>
</comment>
<organism evidence="6 7">
    <name type="scientific">Vitis vinifera</name>
    <name type="common">Grape</name>
    <dbReference type="NCBI Taxonomy" id="29760"/>
    <lineage>
        <taxon>Eukaryota</taxon>
        <taxon>Viridiplantae</taxon>
        <taxon>Streptophyta</taxon>
        <taxon>Embryophyta</taxon>
        <taxon>Tracheophyta</taxon>
        <taxon>Spermatophyta</taxon>
        <taxon>Magnoliopsida</taxon>
        <taxon>eudicotyledons</taxon>
        <taxon>Gunneridae</taxon>
        <taxon>Pentapetalae</taxon>
        <taxon>rosids</taxon>
        <taxon>Vitales</taxon>
        <taxon>Vitaceae</taxon>
        <taxon>Viteae</taxon>
        <taxon>Vitis</taxon>
    </lineage>
</organism>
<dbReference type="PANTHER" id="PTHR31973">
    <property type="entry name" value="POLYPROTEIN, PUTATIVE-RELATED"/>
    <property type="match status" value="1"/>
</dbReference>
<dbReference type="InterPro" id="IPR006564">
    <property type="entry name" value="Znf_PMZ"/>
</dbReference>
<evidence type="ECO:0000256" key="2">
    <source>
        <dbReference type="ARBA" id="ARBA00022771"/>
    </source>
</evidence>
<evidence type="ECO:0000256" key="1">
    <source>
        <dbReference type="ARBA" id="ARBA00022723"/>
    </source>
</evidence>
<evidence type="ECO:0000256" key="4">
    <source>
        <dbReference type="PROSITE-ProRule" id="PRU00325"/>
    </source>
</evidence>
<gene>
    <name evidence="6" type="ORF">CK203_056418</name>
</gene>
<dbReference type="PROSITE" id="PS50966">
    <property type="entry name" value="ZF_SWIM"/>
    <property type="match status" value="1"/>
</dbReference>
<dbReference type="GO" id="GO:0008270">
    <property type="term" value="F:zinc ion binding"/>
    <property type="evidence" value="ECO:0007669"/>
    <property type="project" value="UniProtKB-KW"/>
</dbReference>